<geneLocation type="plasmid" evidence="1">
    <name>201</name>
</geneLocation>
<dbReference type="AlphaFoldDB" id="A0A0D4ZZ63"/>
<keyword evidence="1" id="KW-0614">Plasmid</keyword>
<organism evidence="1">
    <name type="scientific">Sphingomonas sp. NS2</name>
    <dbReference type="NCBI Taxonomy" id="908605"/>
    <lineage>
        <taxon>Bacteria</taxon>
        <taxon>Pseudomonadati</taxon>
        <taxon>Pseudomonadota</taxon>
        <taxon>Alphaproteobacteria</taxon>
        <taxon>Sphingomonadales</taxon>
        <taxon>Sphingomonadaceae</taxon>
        <taxon>Sphingomonas</taxon>
    </lineage>
</organism>
<dbReference type="EMBL" id="KM017070">
    <property type="protein sequence ID" value="AJW29238.1"/>
    <property type="molecule type" value="Genomic_DNA"/>
</dbReference>
<reference evidence="1" key="1">
    <citation type="submission" date="2014-06" db="EMBL/GenBank/DDBJ databases">
        <title>Molecular and ecological studies on carbamate pesticide degrading bacteria isolated from agricultural soils.</title>
        <authorList>
            <person name="Kim D.-U."/>
            <person name="Ka J.-O."/>
        </authorList>
    </citation>
    <scope>NUCLEOTIDE SEQUENCE</scope>
    <source>
        <strain evidence="1">NS2</strain>
        <plasmid evidence="1">201</plasmid>
    </source>
</reference>
<proteinExistence type="predicted"/>
<protein>
    <submittedName>
        <fullName evidence="1">Uncharacterized protein</fullName>
    </submittedName>
</protein>
<evidence type="ECO:0000313" key="1">
    <source>
        <dbReference type="EMBL" id="AJW29238.1"/>
    </source>
</evidence>
<sequence>MQKQRDTEKALSLMKKALALLDQVNERGTVAVHLQSAIDAIDDKTVEERQADAAALRERLFPSLKD</sequence>
<gene>
    <name evidence="1" type="ORF">plasmid201_050</name>
</gene>
<accession>A0A0D4ZZ63</accession>
<name>A0A0D4ZZ63_9SPHN</name>